<keyword evidence="2" id="KW-1185">Reference proteome</keyword>
<reference evidence="1 2" key="1">
    <citation type="submission" date="2016-11" db="EMBL/GenBank/DDBJ databases">
        <authorList>
            <person name="Jaros S."/>
            <person name="Januszkiewicz K."/>
            <person name="Wedrychowicz H."/>
        </authorList>
    </citation>
    <scope>NUCLEOTIDE SEQUENCE [LARGE SCALE GENOMIC DNA]</scope>
    <source>
        <strain evidence="1 2">DSM 10502</strain>
    </source>
</reference>
<dbReference type="Proteomes" id="UP000184404">
    <property type="component" value="Unassembled WGS sequence"/>
</dbReference>
<dbReference type="RefSeq" id="WP_072935782.1">
    <property type="nucleotide sequence ID" value="NZ_FQUG01000006.1"/>
</dbReference>
<accession>A0A1M4YAX6</accession>
<dbReference type="EMBL" id="FQUG01000006">
    <property type="protein sequence ID" value="SHF02746.1"/>
    <property type="molecule type" value="Genomic_DNA"/>
</dbReference>
<dbReference type="OrthoDB" id="1666724at2"/>
<sequence length="89" mass="10365">MFFPFLVLPDGTKVVYSDIQKKDGKEYVLVKFKRWNDERNDFDRMECLLPNGKMTKIVGFTADEAANQEGHMHSLQDMILECSREDSES</sequence>
<organism evidence="1 2">
    <name type="scientific">Schwartzia succinivorans DSM 10502</name>
    <dbReference type="NCBI Taxonomy" id="1123243"/>
    <lineage>
        <taxon>Bacteria</taxon>
        <taxon>Bacillati</taxon>
        <taxon>Bacillota</taxon>
        <taxon>Negativicutes</taxon>
        <taxon>Selenomonadales</taxon>
        <taxon>Selenomonadaceae</taxon>
        <taxon>Schwartzia</taxon>
    </lineage>
</organism>
<evidence type="ECO:0000313" key="1">
    <source>
        <dbReference type="EMBL" id="SHF02746.1"/>
    </source>
</evidence>
<proteinExistence type="predicted"/>
<protein>
    <submittedName>
        <fullName evidence="1">Uncharacterized protein</fullName>
    </submittedName>
</protein>
<dbReference type="STRING" id="1123243.SAMN02745190_01686"/>
<evidence type="ECO:0000313" key="2">
    <source>
        <dbReference type="Proteomes" id="UP000184404"/>
    </source>
</evidence>
<gene>
    <name evidence="1" type="ORF">SAMN02745190_01686</name>
</gene>
<dbReference type="AlphaFoldDB" id="A0A1M4YAX6"/>
<name>A0A1M4YAX6_9FIRM</name>